<dbReference type="CDD" id="cd03791">
    <property type="entry name" value="GT5_Glycogen_synthase_DULL1-like"/>
    <property type="match status" value="1"/>
</dbReference>
<dbReference type="InterPro" id="IPR011835">
    <property type="entry name" value="GS/SS"/>
</dbReference>
<comment type="catalytic activity">
    <reaction evidence="1 7">
        <text>[(1-&gt;4)-alpha-D-glucosyl](n) + ADP-alpha-D-glucose = [(1-&gt;4)-alpha-D-glucosyl](n+1) + ADP + H(+)</text>
        <dbReference type="Rhea" id="RHEA:18189"/>
        <dbReference type="Rhea" id="RHEA-COMP:9584"/>
        <dbReference type="Rhea" id="RHEA-COMP:9587"/>
        <dbReference type="ChEBI" id="CHEBI:15378"/>
        <dbReference type="ChEBI" id="CHEBI:15444"/>
        <dbReference type="ChEBI" id="CHEBI:57498"/>
        <dbReference type="ChEBI" id="CHEBI:456216"/>
        <dbReference type="EC" id="2.4.1.21"/>
    </reaction>
</comment>
<keyword evidence="5 7" id="KW-0808">Transferase</keyword>
<dbReference type="GO" id="GO:0009011">
    <property type="term" value="F:alpha-1,4-glucan glucosyltransferase (ADP-glucose donor) activity"/>
    <property type="evidence" value="ECO:0007669"/>
    <property type="project" value="UniProtKB-UniRule"/>
</dbReference>
<dbReference type="PANTHER" id="PTHR45825:SF11">
    <property type="entry name" value="ALPHA AMYLASE DOMAIN-CONTAINING PROTEIN"/>
    <property type="match status" value="1"/>
</dbReference>
<dbReference type="InterPro" id="IPR013534">
    <property type="entry name" value="Starch_synth_cat_dom"/>
</dbReference>
<evidence type="ECO:0000256" key="2">
    <source>
        <dbReference type="ARBA" id="ARBA00002764"/>
    </source>
</evidence>
<dbReference type="NCBIfam" id="NF001898">
    <property type="entry name" value="PRK00654.1-1"/>
    <property type="match status" value="1"/>
</dbReference>
<feature type="domain" description="Glycosyl transferase family 1" evidence="8">
    <location>
        <begin position="290"/>
        <end position="435"/>
    </location>
</feature>
<comment type="similarity">
    <text evidence="3 7">Belongs to the glycosyltransferase 1 family. Bacterial/plant glycogen synthase subfamily.</text>
</comment>
<keyword evidence="6 7" id="KW-0320">Glycogen biosynthesis</keyword>
<dbReference type="InterPro" id="IPR001296">
    <property type="entry name" value="Glyco_trans_1"/>
</dbReference>
<sequence>MKILFAAAEASPFIKVGGLGDVAGALPKALVEKGHDVRVVLPLYSSIKWEMREKCQYIKYFYFMHGWRNCYCGIFEANIDGVIYYLVDNEYYFKRRAPYGEFDDGERFAFFSRAVLEILPQVDFFPDIIHCNDWHTAAVPVYLDAQYRWRDGYEYIRTVFSIHNIEFQGKYGLDTLGSVFALPPDWESVVEHDGCLNLMKGAIERANAVNTVSETYANEILDPYFSFGLDTILRPRRYKLSGIVNGIDVKAFDPATDPAIAVNYDIDTRADKVENKLALQKELGLAVDPDIPMIGMVGRLTSQKGIDLMYPIMEELMKHEVQLVVLGTGYAEIEDFMRFCDAAYHDKMRAMITFSSSMAQKIYSGADLFLMPSKSEPCGLAQLISMRYGTIPVVHAVGGLKDTVVPYNPAEGTGNGVNFQSYNAWDMYDAIMRGIAIWSDPEERDQIMLNGMSGDYSWDVSADKYLKLYESVL</sequence>
<dbReference type="NCBIfam" id="TIGR02095">
    <property type="entry name" value="glgA"/>
    <property type="match status" value="1"/>
</dbReference>
<comment type="pathway">
    <text evidence="7">Glycan biosynthesis; glycogen biosynthesis.</text>
</comment>
<name>A0A9D1DYY7_9FIRM</name>
<evidence type="ECO:0000259" key="9">
    <source>
        <dbReference type="Pfam" id="PF08323"/>
    </source>
</evidence>
<accession>A0A9D1DYY7</accession>
<proteinExistence type="inferred from homology"/>
<evidence type="ECO:0000259" key="8">
    <source>
        <dbReference type="Pfam" id="PF00534"/>
    </source>
</evidence>
<reference evidence="10" key="1">
    <citation type="submission" date="2020-10" db="EMBL/GenBank/DDBJ databases">
        <authorList>
            <person name="Gilroy R."/>
        </authorList>
    </citation>
    <scope>NUCLEOTIDE SEQUENCE</scope>
    <source>
        <strain evidence="10">CHK189-12415</strain>
    </source>
</reference>
<evidence type="ECO:0000256" key="7">
    <source>
        <dbReference type="HAMAP-Rule" id="MF_00484"/>
    </source>
</evidence>
<feature type="domain" description="Starch synthase catalytic" evidence="9">
    <location>
        <begin position="2"/>
        <end position="234"/>
    </location>
</feature>
<dbReference type="EMBL" id="DVHA01000264">
    <property type="protein sequence ID" value="HIR61533.1"/>
    <property type="molecule type" value="Genomic_DNA"/>
</dbReference>
<evidence type="ECO:0000256" key="4">
    <source>
        <dbReference type="ARBA" id="ARBA00022676"/>
    </source>
</evidence>
<feature type="binding site" evidence="7">
    <location>
        <position position="15"/>
    </location>
    <ligand>
        <name>ADP-alpha-D-glucose</name>
        <dbReference type="ChEBI" id="CHEBI:57498"/>
    </ligand>
</feature>
<dbReference type="Pfam" id="PF08323">
    <property type="entry name" value="Glyco_transf_5"/>
    <property type="match status" value="1"/>
</dbReference>
<gene>
    <name evidence="7 10" type="primary">glgA</name>
    <name evidence="10" type="ORF">IAB37_08180</name>
</gene>
<protein>
    <recommendedName>
        <fullName evidence="7">Glycogen synthase</fullName>
        <ecNumber evidence="7">2.4.1.21</ecNumber>
    </recommendedName>
    <alternativeName>
        <fullName evidence="7">Starch [bacterial glycogen] synthase</fullName>
    </alternativeName>
</protein>
<organism evidence="10 11">
    <name type="scientific">Candidatus Faecivivens stercoravium</name>
    <dbReference type="NCBI Taxonomy" id="2840803"/>
    <lineage>
        <taxon>Bacteria</taxon>
        <taxon>Bacillati</taxon>
        <taxon>Bacillota</taxon>
        <taxon>Clostridia</taxon>
        <taxon>Eubacteriales</taxon>
        <taxon>Oscillospiraceae</taxon>
        <taxon>Oscillospiraceae incertae sedis</taxon>
        <taxon>Candidatus Faecivivens</taxon>
    </lineage>
</organism>
<comment type="caution">
    <text evidence="10">The sequence shown here is derived from an EMBL/GenBank/DDBJ whole genome shotgun (WGS) entry which is preliminary data.</text>
</comment>
<evidence type="ECO:0000256" key="1">
    <source>
        <dbReference type="ARBA" id="ARBA00001478"/>
    </source>
</evidence>
<comment type="function">
    <text evidence="2 7">Synthesizes alpha-1,4-glucan chains using ADP-glucose.</text>
</comment>
<dbReference type="PANTHER" id="PTHR45825">
    <property type="entry name" value="GRANULE-BOUND STARCH SYNTHASE 1, CHLOROPLASTIC/AMYLOPLASTIC"/>
    <property type="match status" value="1"/>
</dbReference>
<dbReference type="AlphaFoldDB" id="A0A9D1DYY7"/>
<reference evidence="10" key="2">
    <citation type="journal article" date="2021" name="PeerJ">
        <title>Extensive microbial diversity within the chicken gut microbiome revealed by metagenomics and culture.</title>
        <authorList>
            <person name="Gilroy R."/>
            <person name="Ravi A."/>
            <person name="Getino M."/>
            <person name="Pursley I."/>
            <person name="Horton D.L."/>
            <person name="Alikhan N.F."/>
            <person name="Baker D."/>
            <person name="Gharbi K."/>
            <person name="Hall N."/>
            <person name="Watson M."/>
            <person name="Adriaenssens E.M."/>
            <person name="Foster-Nyarko E."/>
            <person name="Jarju S."/>
            <person name="Secka A."/>
            <person name="Antonio M."/>
            <person name="Oren A."/>
            <person name="Chaudhuri R.R."/>
            <person name="La Ragione R."/>
            <person name="Hildebrand F."/>
            <person name="Pallen M.J."/>
        </authorList>
    </citation>
    <scope>NUCLEOTIDE SEQUENCE</scope>
    <source>
        <strain evidence="10">CHK189-12415</strain>
    </source>
</reference>
<dbReference type="GO" id="GO:0005978">
    <property type="term" value="P:glycogen biosynthetic process"/>
    <property type="evidence" value="ECO:0007669"/>
    <property type="project" value="UniProtKB-UniRule"/>
</dbReference>
<dbReference type="SUPFAM" id="SSF53756">
    <property type="entry name" value="UDP-Glycosyltransferase/glycogen phosphorylase"/>
    <property type="match status" value="1"/>
</dbReference>
<dbReference type="GO" id="GO:0004373">
    <property type="term" value="F:alpha-1,4-glucan glucosyltransferase (UDP-glucose donor) activity"/>
    <property type="evidence" value="ECO:0007669"/>
    <property type="project" value="InterPro"/>
</dbReference>
<dbReference type="EC" id="2.4.1.21" evidence="7"/>
<dbReference type="Proteomes" id="UP000824241">
    <property type="component" value="Unassembled WGS sequence"/>
</dbReference>
<dbReference type="Gene3D" id="3.40.50.2000">
    <property type="entry name" value="Glycogen Phosphorylase B"/>
    <property type="match status" value="2"/>
</dbReference>
<dbReference type="Pfam" id="PF00534">
    <property type="entry name" value="Glycos_transf_1"/>
    <property type="match status" value="1"/>
</dbReference>
<keyword evidence="4 7" id="KW-0328">Glycosyltransferase</keyword>
<evidence type="ECO:0000256" key="6">
    <source>
        <dbReference type="ARBA" id="ARBA00023056"/>
    </source>
</evidence>
<evidence type="ECO:0000256" key="3">
    <source>
        <dbReference type="ARBA" id="ARBA00010281"/>
    </source>
</evidence>
<evidence type="ECO:0000313" key="11">
    <source>
        <dbReference type="Proteomes" id="UP000824241"/>
    </source>
</evidence>
<evidence type="ECO:0000256" key="5">
    <source>
        <dbReference type="ARBA" id="ARBA00022679"/>
    </source>
</evidence>
<evidence type="ECO:0000313" key="10">
    <source>
        <dbReference type="EMBL" id="HIR61533.1"/>
    </source>
</evidence>
<dbReference type="HAMAP" id="MF_00484">
    <property type="entry name" value="Glycogen_synth"/>
    <property type="match status" value="1"/>
</dbReference>